<dbReference type="CDD" id="cd06263">
    <property type="entry name" value="MAM"/>
    <property type="match status" value="1"/>
</dbReference>
<accession>A0A9D4S2Q7</accession>
<dbReference type="InterPro" id="IPR051560">
    <property type="entry name" value="MAM_domain-containing"/>
</dbReference>
<dbReference type="PROSITE" id="PS50060">
    <property type="entry name" value="MAM_2"/>
    <property type="match status" value="1"/>
</dbReference>
<proteinExistence type="predicted"/>
<dbReference type="PANTHER" id="PTHR23282:SF148">
    <property type="entry name" value="MAM DOMAIN-CONTAINING PROTEIN"/>
    <property type="match status" value="1"/>
</dbReference>
<reference evidence="2" key="2">
    <citation type="submission" date="2020-11" db="EMBL/GenBank/DDBJ databases">
        <authorList>
            <person name="McCartney M.A."/>
            <person name="Auch B."/>
            <person name="Kono T."/>
            <person name="Mallez S."/>
            <person name="Becker A."/>
            <person name="Gohl D.M."/>
            <person name="Silverstein K.A.T."/>
            <person name="Koren S."/>
            <person name="Bechman K.B."/>
            <person name="Herman A."/>
            <person name="Abrahante J.E."/>
            <person name="Garbe J."/>
        </authorList>
    </citation>
    <scope>NUCLEOTIDE SEQUENCE</scope>
    <source>
        <strain evidence="2">Duluth1</strain>
        <tissue evidence="2">Whole animal</tissue>
    </source>
</reference>
<dbReference type="SUPFAM" id="SSF49899">
    <property type="entry name" value="Concanavalin A-like lectins/glucanases"/>
    <property type="match status" value="1"/>
</dbReference>
<organism evidence="2 3">
    <name type="scientific">Dreissena polymorpha</name>
    <name type="common">Zebra mussel</name>
    <name type="synonym">Mytilus polymorpha</name>
    <dbReference type="NCBI Taxonomy" id="45954"/>
    <lineage>
        <taxon>Eukaryota</taxon>
        <taxon>Metazoa</taxon>
        <taxon>Spiralia</taxon>
        <taxon>Lophotrochozoa</taxon>
        <taxon>Mollusca</taxon>
        <taxon>Bivalvia</taxon>
        <taxon>Autobranchia</taxon>
        <taxon>Heteroconchia</taxon>
        <taxon>Euheterodonta</taxon>
        <taxon>Imparidentia</taxon>
        <taxon>Neoheterodontei</taxon>
        <taxon>Myida</taxon>
        <taxon>Dreissenoidea</taxon>
        <taxon>Dreissenidae</taxon>
        <taxon>Dreissena</taxon>
    </lineage>
</organism>
<evidence type="ECO:0000259" key="1">
    <source>
        <dbReference type="PROSITE" id="PS50060"/>
    </source>
</evidence>
<dbReference type="EMBL" id="JAIWYP010000001">
    <property type="protein sequence ID" value="KAH3887717.1"/>
    <property type="molecule type" value="Genomic_DNA"/>
</dbReference>
<keyword evidence="3" id="KW-1185">Reference proteome</keyword>
<dbReference type="InterPro" id="IPR000998">
    <property type="entry name" value="MAM_dom"/>
</dbReference>
<dbReference type="AlphaFoldDB" id="A0A9D4S2Q7"/>
<dbReference type="InterPro" id="IPR013320">
    <property type="entry name" value="ConA-like_dom_sf"/>
</dbReference>
<dbReference type="Proteomes" id="UP000828390">
    <property type="component" value="Unassembled WGS sequence"/>
</dbReference>
<comment type="caution">
    <text evidence="2">The sequence shown here is derived from an EMBL/GenBank/DDBJ whole genome shotgun (WGS) entry which is preliminary data.</text>
</comment>
<dbReference type="PANTHER" id="PTHR23282">
    <property type="entry name" value="APICAL ENDOSOMAL GLYCOPROTEIN PRECURSOR"/>
    <property type="match status" value="1"/>
</dbReference>
<protein>
    <recommendedName>
        <fullName evidence="1">MAM domain-containing protein</fullName>
    </recommendedName>
</protein>
<sequence length="91" mass="9995">MYIETSPPTRTGDKAQLISPTYPPTAGRCLNFYYHMLGPGIGTLNVYKSQQGQNGPTIWSSTGNKGDQWNIAQVTLNSNLPFQVSSCFSFC</sequence>
<gene>
    <name evidence="2" type="ORF">DPMN_011736</name>
</gene>
<evidence type="ECO:0000313" key="3">
    <source>
        <dbReference type="Proteomes" id="UP000828390"/>
    </source>
</evidence>
<dbReference type="GO" id="GO:0016020">
    <property type="term" value="C:membrane"/>
    <property type="evidence" value="ECO:0007669"/>
    <property type="project" value="InterPro"/>
</dbReference>
<feature type="domain" description="MAM" evidence="1">
    <location>
        <begin position="1"/>
        <end position="84"/>
    </location>
</feature>
<dbReference type="Gene3D" id="2.60.120.200">
    <property type="match status" value="1"/>
</dbReference>
<dbReference type="Pfam" id="PF00629">
    <property type="entry name" value="MAM"/>
    <property type="match status" value="1"/>
</dbReference>
<evidence type="ECO:0000313" key="2">
    <source>
        <dbReference type="EMBL" id="KAH3887717.1"/>
    </source>
</evidence>
<name>A0A9D4S2Q7_DREPO</name>
<reference evidence="2" key="1">
    <citation type="journal article" date="2019" name="bioRxiv">
        <title>The Genome of the Zebra Mussel, Dreissena polymorpha: A Resource for Invasive Species Research.</title>
        <authorList>
            <person name="McCartney M.A."/>
            <person name="Auch B."/>
            <person name="Kono T."/>
            <person name="Mallez S."/>
            <person name="Zhang Y."/>
            <person name="Obille A."/>
            <person name="Becker A."/>
            <person name="Abrahante J.E."/>
            <person name="Garbe J."/>
            <person name="Badalamenti J.P."/>
            <person name="Herman A."/>
            <person name="Mangelson H."/>
            <person name="Liachko I."/>
            <person name="Sullivan S."/>
            <person name="Sone E.D."/>
            <person name="Koren S."/>
            <person name="Silverstein K.A.T."/>
            <person name="Beckman K.B."/>
            <person name="Gohl D.M."/>
        </authorList>
    </citation>
    <scope>NUCLEOTIDE SEQUENCE</scope>
    <source>
        <strain evidence="2">Duluth1</strain>
        <tissue evidence="2">Whole animal</tissue>
    </source>
</reference>